<gene>
    <name evidence="2" type="ORF">H924_01665</name>
</gene>
<feature type="region of interest" description="Disordered" evidence="1">
    <location>
        <begin position="107"/>
        <end position="132"/>
    </location>
</feature>
<proteinExistence type="predicted"/>
<dbReference type="AlphaFoldDB" id="M1URV0"/>
<dbReference type="OrthoDB" id="4410113at2"/>
<reference evidence="2 3" key="1">
    <citation type="submission" date="2013-02" db="EMBL/GenBank/DDBJ databases">
        <title>The complete genome sequence of Corynebacterium callunae DSM 20147.</title>
        <authorList>
            <person name="Ruckert C."/>
            <person name="Albersmeier A."/>
            <person name="Kalinowski J."/>
        </authorList>
    </citation>
    <scope>NUCLEOTIDE SEQUENCE [LARGE SCALE GENOMIC DNA]</scope>
    <source>
        <strain evidence="2 3">DSM 20147</strain>
    </source>
</reference>
<dbReference type="STRING" id="1121353.H924_01665"/>
<protein>
    <submittedName>
        <fullName evidence="2">Uncharacterized protein</fullName>
    </submittedName>
</protein>
<organism evidence="2 3">
    <name type="scientific">Corynebacterium callunae DSM 20147</name>
    <dbReference type="NCBI Taxonomy" id="1121353"/>
    <lineage>
        <taxon>Bacteria</taxon>
        <taxon>Bacillati</taxon>
        <taxon>Actinomycetota</taxon>
        <taxon>Actinomycetes</taxon>
        <taxon>Mycobacteriales</taxon>
        <taxon>Corynebacteriaceae</taxon>
        <taxon>Corynebacterium</taxon>
    </lineage>
</organism>
<dbReference type="NCBIfam" id="NF040480">
    <property type="entry name" value="CGLAU_01105_fam"/>
    <property type="match status" value="1"/>
</dbReference>
<dbReference type="KEGG" id="ccn:H924_01665"/>
<dbReference type="PATRIC" id="fig|1121353.3.peg.347"/>
<name>M1URV0_9CORY</name>
<evidence type="ECO:0000313" key="2">
    <source>
        <dbReference type="EMBL" id="AGG65787.1"/>
    </source>
</evidence>
<accession>M1URV0</accession>
<dbReference type="HOGENOM" id="CLU_1913514_0_0_11"/>
<evidence type="ECO:0000256" key="1">
    <source>
        <dbReference type="SAM" id="MobiDB-lite"/>
    </source>
</evidence>
<dbReference type="eggNOG" id="ENOG5031K8Z">
    <property type="taxonomic scope" value="Bacteria"/>
</dbReference>
<dbReference type="Proteomes" id="UP000011760">
    <property type="component" value="Chromosome"/>
</dbReference>
<keyword evidence="3" id="KW-1185">Reference proteome</keyword>
<dbReference type="EMBL" id="CP004354">
    <property type="protein sequence ID" value="AGG65787.1"/>
    <property type="molecule type" value="Genomic_DNA"/>
</dbReference>
<sequence length="132" mass="13961">MSTFGDAASELGDVAGKVGKQVREELSEKETLNKLKTEATEAFQQAKAGDVVAAGKDFARDAGEILKEVATSVRGALSESDTDKVKTAFSSVVESSRDKLDETLEKRKAKKANSAEDGGEDIIDGEVIPPQS</sequence>
<evidence type="ECO:0000313" key="3">
    <source>
        <dbReference type="Proteomes" id="UP000011760"/>
    </source>
</evidence>
<dbReference type="RefSeq" id="WP_015650241.1">
    <property type="nucleotide sequence ID" value="NC_020506.1"/>
</dbReference>